<protein>
    <recommendedName>
        <fullName evidence="5">Secreted protein</fullName>
    </recommendedName>
</protein>
<evidence type="ECO:0000313" key="4">
    <source>
        <dbReference type="Proteomes" id="UP000218244"/>
    </source>
</evidence>
<dbReference type="Proteomes" id="UP000218244">
    <property type="component" value="Chromosome"/>
</dbReference>
<dbReference type="AlphaFoldDB" id="A0A169S167"/>
<reference evidence="3 4" key="1">
    <citation type="submission" date="2016-02" db="EMBL/GenBank/DDBJ databases">
        <title>Corynebacterium glutamicum N24 whole genome sequencing project.</title>
        <authorList>
            <person name="Matsutani M."/>
            <person name="Nangtapong N."/>
            <person name="Yakushi T."/>
            <person name="Matsushita K."/>
        </authorList>
    </citation>
    <scope>NUCLEOTIDE SEQUENCE [LARGE SCALE GENOMIC DNA]</scope>
    <source>
        <strain evidence="3 4">N24</strain>
    </source>
</reference>
<feature type="region of interest" description="Disordered" evidence="1">
    <location>
        <begin position="35"/>
        <end position="70"/>
    </location>
</feature>
<dbReference type="EMBL" id="AP017369">
    <property type="protein sequence ID" value="BAU96608.1"/>
    <property type="molecule type" value="Genomic_DNA"/>
</dbReference>
<gene>
    <name evidence="3" type="ORF">N24_2346</name>
</gene>
<feature type="chain" id="PRO_5039286285" description="Secreted protein" evidence="2">
    <location>
        <begin position="26"/>
        <end position="70"/>
    </location>
</feature>
<evidence type="ECO:0000256" key="2">
    <source>
        <dbReference type="SAM" id="SignalP"/>
    </source>
</evidence>
<proteinExistence type="predicted"/>
<feature type="compositionally biased region" description="Basic and acidic residues" evidence="1">
    <location>
        <begin position="45"/>
        <end position="70"/>
    </location>
</feature>
<sequence>MYRVMCLVLLSIPCFSLFLLPAAVVCLVPGTHPCPQPKAPQPETRATDKANVDKQAAFKESSRTGARERR</sequence>
<keyword evidence="2" id="KW-0732">Signal</keyword>
<dbReference type="KEGG" id="csur:N24_2346"/>
<evidence type="ECO:0000256" key="1">
    <source>
        <dbReference type="SAM" id="MobiDB-lite"/>
    </source>
</evidence>
<evidence type="ECO:0008006" key="5">
    <source>
        <dbReference type="Google" id="ProtNLM"/>
    </source>
</evidence>
<accession>A0A169S167</accession>
<name>A0A169S167_9CORY</name>
<keyword evidence="4" id="KW-1185">Reference proteome</keyword>
<feature type="signal peptide" evidence="2">
    <location>
        <begin position="1"/>
        <end position="25"/>
    </location>
</feature>
<organism evidence="3 4">
    <name type="scientific">Corynebacterium suranareeae</name>
    <dbReference type="NCBI Taxonomy" id="2506452"/>
    <lineage>
        <taxon>Bacteria</taxon>
        <taxon>Bacillati</taxon>
        <taxon>Actinomycetota</taxon>
        <taxon>Actinomycetes</taxon>
        <taxon>Mycobacteriales</taxon>
        <taxon>Corynebacteriaceae</taxon>
        <taxon>Corynebacterium</taxon>
    </lineage>
</organism>
<evidence type="ECO:0000313" key="3">
    <source>
        <dbReference type="EMBL" id="BAU96608.1"/>
    </source>
</evidence>